<proteinExistence type="predicted"/>
<name>A0AAX4NER6_9ARCH</name>
<dbReference type="Pfam" id="PF09824">
    <property type="entry name" value="ArsR"/>
    <property type="match status" value="1"/>
</dbReference>
<sequence>MVSRIKVVNDVGELVSIFHAADADTKRKLLIDLSTSWITMPTIEQKYGIEGKRALLYLDKIKLIESQWITGANGPEKAYHTYYTSVQINLMGSMNELADIIYATTLSETKLLEYEDRIQKMIINDEGVFMGDAAEKLDISQTLLRGIVRRSSILQIKGYKIVTVNGVIQ</sequence>
<dbReference type="InterPro" id="IPR014517">
    <property type="entry name" value="ArsR_tscrpt_regulator"/>
</dbReference>
<gene>
    <name evidence="1" type="ORF">OXIME_000528</name>
</gene>
<evidence type="ECO:0000313" key="2">
    <source>
        <dbReference type="Proteomes" id="UP001451606"/>
    </source>
</evidence>
<protein>
    <submittedName>
        <fullName evidence="1">ArsR family transcriptional regulator</fullName>
    </submittedName>
</protein>
<dbReference type="Proteomes" id="UP001451606">
    <property type="component" value="Chromosome"/>
</dbReference>
<accession>A0AAX4NER6</accession>
<dbReference type="GeneID" id="95967255"/>
<evidence type="ECO:0000313" key="1">
    <source>
        <dbReference type="EMBL" id="WYX99980.1"/>
    </source>
</evidence>
<keyword evidence="2" id="KW-1185">Reference proteome</keyword>
<dbReference type="KEGG" id="omr:OXIME_000528"/>
<organism evidence="1 2">
    <name type="scientific">Oxyplasma meridianum</name>
    <dbReference type="NCBI Taxonomy" id="3073602"/>
    <lineage>
        <taxon>Archaea</taxon>
        <taxon>Methanobacteriati</taxon>
        <taxon>Thermoplasmatota</taxon>
        <taxon>Thermoplasmata</taxon>
        <taxon>Thermoplasmatales</taxon>
        <taxon>Thermoplasmataceae</taxon>
        <taxon>Oxyplasma</taxon>
    </lineage>
</organism>
<reference evidence="1 2" key="1">
    <citation type="submission" date="2023-09" db="EMBL/GenBank/DDBJ databases">
        <authorList>
            <person name="Golyshina O.V."/>
            <person name="Lunev E.A."/>
            <person name="Bargiela R."/>
            <person name="Gaines M.C."/>
            <person name="Daum B."/>
            <person name="Bale N.J."/>
            <person name="Koenen M."/>
            <person name="Sinninghe Damst J.S."/>
            <person name="Yakimov M."/>
            <person name="Golyshin P.N."/>
        </authorList>
    </citation>
    <scope>NUCLEOTIDE SEQUENCE [LARGE SCALE GENOMIC DNA]</scope>
    <source>
        <strain evidence="1 2">M1</strain>
    </source>
</reference>
<dbReference type="AlphaFoldDB" id="A0AAX4NER6"/>
<dbReference type="PIRSF" id="PIRSF022057">
    <property type="entry name" value="UCP022057"/>
    <property type="match status" value="1"/>
</dbReference>
<dbReference type="EMBL" id="CP133772">
    <property type="protein sequence ID" value="WYX99980.1"/>
    <property type="molecule type" value="Genomic_DNA"/>
</dbReference>
<dbReference type="RefSeq" id="WP_393971937.1">
    <property type="nucleotide sequence ID" value="NZ_CP133772.1"/>
</dbReference>